<evidence type="ECO:0000256" key="1">
    <source>
        <dbReference type="SAM" id="SignalP"/>
    </source>
</evidence>
<dbReference type="PROSITE" id="PS51257">
    <property type="entry name" value="PROKAR_LIPOPROTEIN"/>
    <property type="match status" value="1"/>
</dbReference>
<gene>
    <name evidence="2" type="ORF">ACFPOF_31265</name>
</gene>
<evidence type="ECO:0000313" key="2">
    <source>
        <dbReference type="EMBL" id="MFC5407231.1"/>
    </source>
</evidence>
<dbReference type="RefSeq" id="WP_378139709.1">
    <property type="nucleotide sequence ID" value="NZ_JBHSMI010000067.1"/>
</dbReference>
<evidence type="ECO:0000313" key="3">
    <source>
        <dbReference type="Proteomes" id="UP001596113"/>
    </source>
</evidence>
<sequence>MKVLTGKMHKSVGMLVLLLATTSASGCAGKENEANGAPASTTVASQSAQAIDSSPPSAATDIGASSVKLANYNRAESSGRYGTLSIVPEEGETSGTVEASSCYGKEGESEFSGIYHVIYRNKDEGLVKDLGVIGNGSAESTVRTSETIGLNELQMGETDVYYFSPVVDQCHGSEYTFYGINRNRNAFPFRFDMGANSKHLERITLLPGTLPKLNDDGTIELDSYGEPGSMPPSRAKYVFKLDGDTFVLTKSTPLPD</sequence>
<keyword evidence="3" id="KW-1185">Reference proteome</keyword>
<organism evidence="2 3">
    <name type="scientific">Cohnella soli</name>
    <dbReference type="NCBI Taxonomy" id="425005"/>
    <lineage>
        <taxon>Bacteria</taxon>
        <taxon>Bacillati</taxon>
        <taxon>Bacillota</taxon>
        <taxon>Bacilli</taxon>
        <taxon>Bacillales</taxon>
        <taxon>Paenibacillaceae</taxon>
        <taxon>Cohnella</taxon>
    </lineage>
</organism>
<feature type="chain" id="PRO_5046831963" description="Lipoprotein" evidence="1">
    <location>
        <begin position="29"/>
        <end position="256"/>
    </location>
</feature>
<protein>
    <recommendedName>
        <fullName evidence="4">Lipoprotein</fullName>
    </recommendedName>
</protein>
<keyword evidence="1" id="KW-0732">Signal</keyword>
<name>A0ABW0I129_9BACL</name>
<accession>A0ABW0I129</accession>
<comment type="caution">
    <text evidence="2">The sequence shown here is derived from an EMBL/GenBank/DDBJ whole genome shotgun (WGS) entry which is preliminary data.</text>
</comment>
<feature type="signal peptide" evidence="1">
    <location>
        <begin position="1"/>
        <end position="28"/>
    </location>
</feature>
<proteinExistence type="predicted"/>
<evidence type="ECO:0008006" key="4">
    <source>
        <dbReference type="Google" id="ProtNLM"/>
    </source>
</evidence>
<dbReference type="Proteomes" id="UP001596113">
    <property type="component" value="Unassembled WGS sequence"/>
</dbReference>
<reference evidence="3" key="1">
    <citation type="journal article" date="2019" name="Int. J. Syst. Evol. Microbiol.">
        <title>The Global Catalogue of Microorganisms (GCM) 10K type strain sequencing project: providing services to taxonomists for standard genome sequencing and annotation.</title>
        <authorList>
            <consortium name="The Broad Institute Genomics Platform"/>
            <consortium name="The Broad Institute Genome Sequencing Center for Infectious Disease"/>
            <person name="Wu L."/>
            <person name="Ma J."/>
        </authorList>
    </citation>
    <scope>NUCLEOTIDE SEQUENCE [LARGE SCALE GENOMIC DNA]</scope>
    <source>
        <strain evidence="3">CGMCC 1.18575</strain>
    </source>
</reference>
<dbReference type="EMBL" id="JBHSMI010000067">
    <property type="protein sequence ID" value="MFC5407231.1"/>
    <property type="molecule type" value="Genomic_DNA"/>
</dbReference>